<protein>
    <recommendedName>
        <fullName evidence="3">Lipoprotein</fullName>
    </recommendedName>
</protein>
<evidence type="ECO:0008006" key="3">
    <source>
        <dbReference type="Google" id="ProtNLM"/>
    </source>
</evidence>
<accession>A0ABP8HTC4</accession>
<evidence type="ECO:0000313" key="1">
    <source>
        <dbReference type="EMBL" id="GAA4344148.1"/>
    </source>
</evidence>
<comment type="caution">
    <text evidence="1">The sequence shown here is derived from an EMBL/GenBank/DDBJ whole genome shotgun (WGS) entry which is preliminary data.</text>
</comment>
<gene>
    <name evidence="1" type="ORF">GCM10023184_45080</name>
</gene>
<organism evidence="1 2">
    <name type="scientific">Flaviaesturariibacter amylovorans</name>
    <dbReference type="NCBI Taxonomy" id="1084520"/>
    <lineage>
        <taxon>Bacteria</taxon>
        <taxon>Pseudomonadati</taxon>
        <taxon>Bacteroidota</taxon>
        <taxon>Chitinophagia</taxon>
        <taxon>Chitinophagales</taxon>
        <taxon>Chitinophagaceae</taxon>
        <taxon>Flaviaestuariibacter</taxon>
    </lineage>
</organism>
<proteinExistence type="predicted"/>
<dbReference type="RefSeq" id="WP_345258274.1">
    <property type="nucleotide sequence ID" value="NZ_BAABGY010000018.1"/>
</dbReference>
<sequence length="228" mass="24605">MAGWRGIGFGFMAVCLLSCSSNDGGGEVVRRPEKGFYLEGTVRSEEGSPLVTVLLQGREDGPEGDFYEGILDLKLDGQPLAADSSRLGGIFYEAQVPVEDFAGSHRLEGTAPGGATFKKEFTYAPLRFAAEPPARLSRTGFRLQLQGVPEGGAVVLVLTDTAFVSNDLAERVTVSKGLLTLSPDQLRDVRNGPAQLQLTCLQELDLGEAVPGKVRIEHTLRRELELRD</sequence>
<reference evidence="2" key="1">
    <citation type="journal article" date="2019" name="Int. J. Syst. Evol. Microbiol.">
        <title>The Global Catalogue of Microorganisms (GCM) 10K type strain sequencing project: providing services to taxonomists for standard genome sequencing and annotation.</title>
        <authorList>
            <consortium name="The Broad Institute Genomics Platform"/>
            <consortium name="The Broad Institute Genome Sequencing Center for Infectious Disease"/>
            <person name="Wu L."/>
            <person name="Ma J."/>
        </authorList>
    </citation>
    <scope>NUCLEOTIDE SEQUENCE [LARGE SCALE GENOMIC DNA]</scope>
    <source>
        <strain evidence="2">JCM 17919</strain>
    </source>
</reference>
<dbReference type="EMBL" id="BAABGY010000018">
    <property type="protein sequence ID" value="GAA4344148.1"/>
    <property type="molecule type" value="Genomic_DNA"/>
</dbReference>
<name>A0ABP8HTC4_9BACT</name>
<evidence type="ECO:0000313" key="2">
    <source>
        <dbReference type="Proteomes" id="UP001501725"/>
    </source>
</evidence>
<dbReference type="Proteomes" id="UP001501725">
    <property type="component" value="Unassembled WGS sequence"/>
</dbReference>
<keyword evidence="2" id="KW-1185">Reference proteome</keyword>